<dbReference type="InterPro" id="IPR000276">
    <property type="entry name" value="GPCR_Rhodpsn"/>
</dbReference>
<evidence type="ECO:0000256" key="9">
    <source>
        <dbReference type="ARBA" id="ARBA00023224"/>
    </source>
</evidence>
<organism evidence="12 13">
    <name type="scientific">Mytilus coruscus</name>
    <name type="common">Sea mussel</name>
    <dbReference type="NCBI Taxonomy" id="42192"/>
    <lineage>
        <taxon>Eukaryota</taxon>
        <taxon>Metazoa</taxon>
        <taxon>Spiralia</taxon>
        <taxon>Lophotrochozoa</taxon>
        <taxon>Mollusca</taxon>
        <taxon>Bivalvia</taxon>
        <taxon>Autobranchia</taxon>
        <taxon>Pteriomorphia</taxon>
        <taxon>Mytilida</taxon>
        <taxon>Mytiloidea</taxon>
        <taxon>Mytilidae</taxon>
        <taxon>Mytilinae</taxon>
        <taxon>Mytilus</taxon>
    </lineage>
</organism>
<evidence type="ECO:0000259" key="11">
    <source>
        <dbReference type="PROSITE" id="PS50262"/>
    </source>
</evidence>
<comment type="subcellular location">
    <subcellularLocation>
        <location evidence="1">Cell membrane</location>
        <topology evidence="1">Multi-pass membrane protein</topology>
    </subcellularLocation>
</comment>
<feature type="domain" description="G-protein coupled receptors family 1 profile" evidence="11">
    <location>
        <begin position="38"/>
        <end position="333"/>
    </location>
</feature>
<keyword evidence="3 10" id="KW-0812">Transmembrane</keyword>
<evidence type="ECO:0000256" key="1">
    <source>
        <dbReference type="ARBA" id="ARBA00004651"/>
    </source>
</evidence>
<feature type="transmembrane region" description="Helical" evidence="10">
    <location>
        <begin position="60"/>
        <end position="84"/>
    </location>
</feature>
<dbReference type="PANTHER" id="PTHR24246:SF27">
    <property type="entry name" value="ADENOSINE RECEPTOR, ISOFORM A"/>
    <property type="match status" value="1"/>
</dbReference>
<reference evidence="12 13" key="1">
    <citation type="submission" date="2020-06" db="EMBL/GenBank/DDBJ databases">
        <authorList>
            <person name="Li R."/>
            <person name="Bekaert M."/>
        </authorList>
    </citation>
    <scope>NUCLEOTIDE SEQUENCE [LARGE SCALE GENOMIC DNA]</scope>
    <source>
        <strain evidence="13">wild</strain>
    </source>
</reference>
<evidence type="ECO:0000313" key="13">
    <source>
        <dbReference type="Proteomes" id="UP000507470"/>
    </source>
</evidence>
<dbReference type="Proteomes" id="UP000507470">
    <property type="component" value="Unassembled WGS sequence"/>
</dbReference>
<feature type="transmembrane region" description="Helical" evidence="10">
    <location>
        <begin position="139"/>
        <end position="159"/>
    </location>
</feature>
<keyword evidence="13" id="KW-1185">Reference proteome</keyword>
<dbReference type="PRINTS" id="PR00237">
    <property type="entry name" value="GPCRRHODOPSN"/>
</dbReference>
<dbReference type="GO" id="GO:0005886">
    <property type="term" value="C:plasma membrane"/>
    <property type="evidence" value="ECO:0007669"/>
    <property type="project" value="UniProtKB-SubCell"/>
</dbReference>
<dbReference type="AlphaFoldDB" id="A0A6J8BJS7"/>
<feature type="transmembrane region" description="Helical" evidence="10">
    <location>
        <begin position="314"/>
        <end position="335"/>
    </location>
</feature>
<keyword evidence="6 10" id="KW-0472">Membrane</keyword>
<accession>A0A6J8BJS7</accession>
<keyword evidence="9" id="KW-0807">Transducer</keyword>
<feature type="transmembrane region" description="Helical" evidence="10">
    <location>
        <begin position="90"/>
        <end position="118"/>
    </location>
</feature>
<evidence type="ECO:0000256" key="5">
    <source>
        <dbReference type="ARBA" id="ARBA00023040"/>
    </source>
</evidence>
<evidence type="ECO:0000256" key="7">
    <source>
        <dbReference type="ARBA" id="ARBA00023170"/>
    </source>
</evidence>
<keyword evidence="8" id="KW-0325">Glycoprotein</keyword>
<proteinExistence type="predicted"/>
<dbReference type="SUPFAM" id="SSF81321">
    <property type="entry name" value="Family A G protein-coupled receptor-like"/>
    <property type="match status" value="1"/>
</dbReference>
<keyword evidence="5" id="KW-0297">G-protein coupled receptor</keyword>
<evidence type="ECO:0000313" key="12">
    <source>
        <dbReference type="EMBL" id="CAC5384238.1"/>
    </source>
</evidence>
<dbReference type="EMBL" id="CACVKT020003495">
    <property type="protein sequence ID" value="CAC5384238.1"/>
    <property type="molecule type" value="Genomic_DNA"/>
</dbReference>
<dbReference type="PROSITE" id="PS50262">
    <property type="entry name" value="G_PROTEIN_RECEP_F1_2"/>
    <property type="match status" value="1"/>
</dbReference>
<name>A0A6J8BJS7_MYTCO</name>
<feature type="transmembrane region" description="Helical" evidence="10">
    <location>
        <begin position="281"/>
        <end position="302"/>
    </location>
</feature>
<keyword evidence="7" id="KW-0675">Receptor</keyword>
<evidence type="ECO:0000256" key="4">
    <source>
        <dbReference type="ARBA" id="ARBA00022989"/>
    </source>
</evidence>
<sequence length="348" mass="39336">MSSNTSNINATLESELEPTTVLMVTIILIPVCSAIFILNVLALAVLSKSKKLKKNRFHRLTLYLSISDIIASISSLFLITSLLLKLQGVHLPYICFGSTLVTSFTVLFSIVQVLFICFERLLATFSDTRVNKWSNVYELLVFGSFAITVAYCCLIHFGFEDTSSNDGCEMKSLFGKNLWKFQLSLGIVHFILFMAMLIVYAILACRLWKRYSPFKPSRYSQTDNLYPRSTFFRRYSIGNKNNIEKEEISNGGRAQLVQRLESNASSVSNNRVKNFHNALHTLGLIILVMIVSSLLPGMVNLMSAITTDVISHDVLTYVNGLFLINPLCDPIIYVLRIKEFRSIFTRSK</sequence>
<keyword evidence="2" id="KW-1003">Cell membrane</keyword>
<feature type="transmembrane region" description="Helical" evidence="10">
    <location>
        <begin position="179"/>
        <end position="208"/>
    </location>
</feature>
<keyword evidence="4 10" id="KW-1133">Transmembrane helix</keyword>
<evidence type="ECO:0000256" key="10">
    <source>
        <dbReference type="SAM" id="Phobius"/>
    </source>
</evidence>
<evidence type="ECO:0000256" key="8">
    <source>
        <dbReference type="ARBA" id="ARBA00023180"/>
    </source>
</evidence>
<evidence type="ECO:0000256" key="3">
    <source>
        <dbReference type="ARBA" id="ARBA00022692"/>
    </source>
</evidence>
<gene>
    <name evidence="12" type="ORF">MCOR_19902</name>
</gene>
<dbReference type="PANTHER" id="PTHR24246">
    <property type="entry name" value="OLFACTORY RECEPTOR AND ADENOSINE RECEPTOR"/>
    <property type="match status" value="1"/>
</dbReference>
<feature type="transmembrane region" description="Helical" evidence="10">
    <location>
        <begin position="20"/>
        <end position="48"/>
    </location>
</feature>
<evidence type="ECO:0000256" key="2">
    <source>
        <dbReference type="ARBA" id="ARBA00022475"/>
    </source>
</evidence>
<dbReference type="InterPro" id="IPR017452">
    <property type="entry name" value="GPCR_Rhodpsn_7TM"/>
</dbReference>
<evidence type="ECO:0000256" key="6">
    <source>
        <dbReference type="ARBA" id="ARBA00023136"/>
    </source>
</evidence>
<protein>
    <recommendedName>
        <fullName evidence="11">G-protein coupled receptors family 1 profile domain-containing protein</fullName>
    </recommendedName>
</protein>
<dbReference type="GO" id="GO:0004930">
    <property type="term" value="F:G protein-coupled receptor activity"/>
    <property type="evidence" value="ECO:0007669"/>
    <property type="project" value="UniProtKB-KW"/>
</dbReference>
<dbReference type="Gene3D" id="1.20.1070.10">
    <property type="entry name" value="Rhodopsin 7-helix transmembrane proteins"/>
    <property type="match status" value="1"/>
</dbReference>